<dbReference type="Proteomes" id="UP001646141">
    <property type="component" value="Unassembled WGS sequence"/>
</dbReference>
<evidence type="ECO:0000313" key="2">
    <source>
        <dbReference type="Proteomes" id="UP001646141"/>
    </source>
</evidence>
<gene>
    <name evidence="1" type="ORF">D3226_04095</name>
</gene>
<evidence type="ECO:0008006" key="3">
    <source>
        <dbReference type="Google" id="ProtNLM"/>
    </source>
</evidence>
<proteinExistence type="predicted"/>
<evidence type="ECO:0000313" key="1">
    <source>
        <dbReference type="EMBL" id="MBL3689142.1"/>
    </source>
</evidence>
<comment type="caution">
    <text evidence="1">The sequence shown here is derived from an EMBL/GenBank/DDBJ whole genome shotgun (WGS) entry which is preliminary data.</text>
</comment>
<protein>
    <recommendedName>
        <fullName evidence="3">Lipid/polyisoprenoid-binding YceI-like domain-containing protein</fullName>
    </recommendedName>
</protein>
<accession>A0ABS1SLT4</accession>
<keyword evidence="2" id="KW-1185">Reference proteome</keyword>
<name>A0ABS1SLT4_9MICO</name>
<organism evidence="1 2">
    <name type="scientific">Leucobacter chromiireducens subsp. chromiireducens</name>
    <dbReference type="NCBI Taxonomy" id="660067"/>
    <lineage>
        <taxon>Bacteria</taxon>
        <taxon>Bacillati</taxon>
        <taxon>Actinomycetota</taxon>
        <taxon>Actinomycetes</taxon>
        <taxon>Micrococcales</taxon>
        <taxon>Microbacteriaceae</taxon>
        <taxon>Leucobacter</taxon>
    </lineage>
</organism>
<reference evidence="1 2" key="1">
    <citation type="submission" date="2018-09" db="EMBL/GenBank/DDBJ databases">
        <title>Comparative genomics of Leucobacter spp.</title>
        <authorList>
            <person name="Reis A.C."/>
            <person name="Kolvenbach B.A."/>
            <person name="Corvini P.F.X."/>
            <person name="Nunes O.C."/>
        </authorList>
    </citation>
    <scope>NUCLEOTIDE SEQUENCE [LARGE SCALE GENOMIC DNA]</scope>
    <source>
        <strain evidence="1 2">L-1</strain>
    </source>
</reference>
<dbReference type="RefSeq" id="WP_202381095.1">
    <property type="nucleotide sequence ID" value="NZ_BAAAMA010000004.1"/>
</dbReference>
<sequence length="194" mass="19913">MASTVNRSVRTLGFAAAVTASIPLCLTGCAPAPKAAAPQATELRASAESGFLARPAERQYEIAETTLTEPIALPLGGTVDGELESHGFLVLTDGVITQAQFGLALAGFPEATFVLTEPTVLRPEGSPDGTVTAVGTLSVGGAERPGIRLKLTPTVLGSDSVEFDLNLAVPDNPFYAGEDPSIDEVAAHVVLTAR</sequence>
<dbReference type="EMBL" id="QYAD01000001">
    <property type="protein sequence ID" value="MBL3689142.1"/>
    <property type="molecule type" value="Genomic_DNA"/>
</dbReference>